<gene>
    <name evidence="1" type="ORF">GCM10017083_43630</name>
</gene>
<comment type="caution">
    <text evidence="1">The sequence shown here is derived from an EMBL/GenBank/DDBJ whole genome shotgun (WGS) entry which is preliminary data.</text>
</comment>
<reference evidence="1" key="2">
    <citation type="submission" date="2020-09" db="EMBL/GenBank/DDBJ databases">
        <authorList>
            <person name="Sun Q."/>
            <person name="Kim S."/>
        </authorList>
    </citation>
    <scope>NUCLEOTIDE SEQUENCE</scope>
    <source>
        <strain evidence="1">KCTC 42651</strain>
    </source>
</reference>
<dbReference type="Proteomes" id="UP000630353">
    <property type="component" value="Unassembled WGS sequence"/>
</dbReference>
<dbReference type="Gene3D" id="3.90.550.10">
    <property type="entry name" value="Spore Coat Polysaccharide Biosynthesis Protein SpsA, Chain A"/>
    <property type="match status" value="1"/>
</dbReference>
<reference evidence="1" key="1">
    <citation type="journal article" date="2014" name="Int. J. Syst. Evol. Microbiol.">
        <title>Complete genome sequence of Corynebacterium casei LMG S-19264T (=DSM 44701T), isolated from a smear-ripened cheese.</title>
        <authorList>
            <consortium name="US DOE Joint Genome Institute (JGI-PGF)"/>
            <person name="Walter F."/>
            <person name="Albersmeier A."/>
            <person name="Kalinowski J."/>
            <person name="Ruckert C."/>
        </authorList>
    </citation>
    <scope>NUCLEOTIDE SEQUENCE</scope>
    <source>
        <strain evidence="1">KCTC 42651</strain>
    </source>
</reference>
<sequence>MNIQPLPNTEHSQVVPYRPKVAVSAEDIRNRTQSDALGTCSVVMVSYQTGPVLIDSLRAALEQEAVDAVILVDNGNSAETRRAVDTLAEADKRLRIIRGHGNVGFARGCNLGARAATGSHLLLLNPDCMLRPGVVQRGLQVLADNPSAGALTVRIENTDGTEQRGGRRNLMTPWTCLVEQFRLDRLMPNHPHFQRLNLNETEPLTEITPVQCISGAFMLIPRAMYDRVGGMDEDYFLHVEDVDLCLRIQEAGGAILYVPDAAVTHVKGTSRVFPLVVEWHKSVSVAKYFGKHFRPQYPDLALRLISMAIFLRLAVRAVPLTLNWVLERLGLRVARED</sequence>
<dbReference type="CDD" id="cd04186">
    <property type="entry name" value="GT_2_like_c"/>
    <property type="match status" value="1"/>
</dbReference>
<name>A0A918XWI3_9PROT</name>
<evidence type="ECO:0000313" key="1">
    <source>
        <dbReference type="EMBL" id="GHD59439.1"/>
    </source>
</evidence>
<accession>A0A918XWI3</accession>
<dbReference type="SUPFAM" id="SSF53448">
    <property type="entry name" value="Nucleotide-diphospho-sugar transferases"/>
    <property type="match status" value="1"/>
</dbReference>
<evidence type="ECO:0000313" key="2">
    <source>
        <dbReference type="Proteomes" id="UP000630353"/>
    </source>
</evidence>
<evidence type="ECO:0008006" key="3">
    <source>
        <dbReference type="Google" id="ProtNLM"/>
    </source>
</evidence>
<organism evidence="1 2">
    <name type="scientific">Thalassobaculum fulvum</name>
    <dbReference type="NCBI Taxonomy" id="1633335"/>
    <lineage>
        <taxon>Bacteria</taxon>
        <taxon>Pseudomonadati</taxon>
        <taxon>Pseudomonadota</taxon>
        <taxon>Alphaproteobacteria</taxon>
        <taxon>Rhodospirillales</taxon>
        <taxon>Thalassobaculaceae</taxon>
        <taxon>Thalassobaculum</taxon>
    </lineage>
</organism>
<dbReference type="InterPro" id="IPR029044">
    <property type="entry name" value="Nucleotide-diphossugar_trans"/>
</dbReference>
<dbReference type="EMBL" id="BMZS01000011">
    <property type="protein sequence ID" value="GHD59439.1"/>
    <property type="molecule type" value="Genomic_DNA"/>
</dbReference>
<dbReference type="PANTHER" id="PTHR43179:SF7">
    <property type="entry name" value="RHAMNOSYLTRANSFERASE WBBL"/>
    <property type="match status" value="1"/>
</dbReference>
<dbReference type="AlphaFoldDB" id="A0A918XWI3"/>
<dbReference type="Pfam" id="PF13641">
    <property type="entry name" value="Glyco_tranf_2_3"/>
    <property type="match status" value="1"/>
</dbReference>
<keyword evidence="2" id="KW-1185">Reference proteome</keyword>
<proteinExistence type="predicted"/>
<dbReference type="PANTHER" id="PTHR43179">
    <property type="entry name" value="RHAMNOSYLTRANSFERASE WBBL"/>
    <property type="match status" value="1"/>
</dbReference>
<protein>
    <recommendedName>
        <fullName evidence="3">Glycosyltransferase family 2 protein</fullName>
    </recommendedName>
</protein>